<organism evidence="1 2">
    <name type="scientific">Gleimia coleocanis DSM 15436</name>
    <dbReference type="NCBI Taxonomy" id="525245"/>
    <lineage>
        <taxon>Bacteria</taxon>
        <taxon>Bacillati</taxon>
        <taxon>Actinomycetota</taxon>
        <taxon>Actinomycetes</taxon>
        <taxon>Actinomycetales</taxon>
        <taxon>Actinomycetaceae</taxon>
        <taxon>Gleimia</taxon>
    </lineage>
</organism>
<keyword evidence="2" id="KW-1185">Reference proteome</keyword>
<dbReference type="HOGENOM" id="CLU_1182963_0_0_11"/>
<proteinExistence type="predicted"/>
<gene>
    <name evidence="1" type="ORF">HMPREF0044_0444</name>
</gene>
<evidence type="ECO:0000313" key="1">
    <source>
        <dbReference type="EMBL" id="EEH64707.1"/>
    </source>
</evidence>
<dbReference type="Proteomes" id="UP000010301">
    <property type="component" value="Unassembled WGS sequence"/>
</dbReference>
<sequence length="234" mass="26708">MVTFADRPRENNENYSVSARFYADFMKKKKNQKKGSDVAHLAQLGPGEGAAGERWRIEAESAPQTLFEVVERFRRNQHCEHGIYKYVKFCDLDGVAKSAAVVDRSRRGNATARICWEQLQSLACYLNALEEGRFQGGFKQYLDSDKVQGVKVPAKQFRAQESDTVRKAGKFRAQRRFKVPQELSSDGVYEMKRHFALGVGNSVAPRMYFELDTNQHFTAYIGYLGPHLDNLHTN</sequence>
<protein>
    <submittedName>
        <fullName evidence="1">Uncharacterized protein</fullName>
    </submittedName>
</protein>
<name>C0VZ54_9ACTO</name>
<dbReference type="eggNOG" id="COG3206">
    <property type="taxonomic scope" value="Bacteria"/>
</dbReference>
<accession>C0VZ54</accession>
<dbReference type="AlphaFoldDB" id="C0VZ54"/>
<reference evidence="1 2" key="1">
    <citation type="submission" date="2009-01" db="EMBL/GenBank/DDBJ databases">
        <authorList>
            <person name="Qin X."/>
            <person name="Bachman B."/>
            <person name="Battles P."/>
            <person name="Bell A."/>
            <person name="Bess C."/>
            <person name="Bickham C."/>
            <person name="Chaboub L."/>
            <person name="Chen D."/>
            <person name="Coyle M."/>
            <person name="Deiros D.R."/>
            <person name="Dinh H."/>
            <person name="Forbes L."/>
            <person name="Fowler G."/>
            <person name="Francisco L."/>
            <person name="Fu Q."/>
            <person name="Gubbala S."/>
            <person name="Hale W."/>
            <person name="Han Y."/>
            <person name="Hemphill L."/>
            <person name="Highlander S.K."/>
            <person name="Hirani K."/>
            <person name="Hogues M."/>
            <person name="Jackson L."/>
            <person name="Jakkamsetti A."/>
            <person name="Javaid M."/>
            <person name="Jiang H."/>
            <person name="Korchina V."/>
            <person name="Kovar C."/>
            <person name="Lara F."/>
            <person name="Lee S."/>
            <person name="Mata R."/>
            <person name="Mathew T."/>
            <person name="Moen C."/>
            <person name="Morales K."/>
            <person name="Munidasa M."/>
            <person name="Nazareth L."/>
            <person name="Ngo R."/>
            <person name="Nguyen L."/>
            <person name="Okwuonu G."/>
            <person name="Ongeri F."/>
            <person name="Patil S."/>
            <person name="Petrosino J."/>
            <person name="Pham C."/>
            <person name="Pham P."/>
            <person name="Pu L.-L."/>
            <person name="Puazo M."/>
            <person name="Raj R."/>
            <person name="Reid J."/>
            <person name="Rouhana J."/>
            <person name="Saada N."/>
            <person name="Shang Y."/>
            <person name="Simmons D."/>
            <person name="Thornton R."/>
            <person name="Warren J."/>
            <person name="Weissenberger G."/>
            <person name="Zhang J."/>
            <person name="Zhang L."/>
            <person name="Zhou C."/>
            <person name="Zhu D."/>
            <person name="Muzny D."/>
            <person name="Worley K."/>
            <person name="Gibbs R."/>
        </authorList>
    </citation>
    <scope>NUCLEOTIDE SEQUENCE [LARGE SCALE GENOMIC DNA]</scope>
    <source>
        <strain evidence="1 2">DSM 15436</strain>
    </source>
</reference>
<comment type="caution">
    <text evidence="1">The sequence shown here is derived from an EMBL/GenBank/DDBJ whole genome shotgun (WGS) entry which is preliminary data.</text>
</comment>
<dbReference type="EMBL" id="ACFG01000004">
    <property type="protein sequence ID" value="EEH64707.1"/>
    <property type="molecule type" value="Genomic_DNA"/>
</dbReference>
<evidence type="ECO:0000313" key="2">
    <source>
        <dbReference type="Proteomes" id="UP000010301"/>
    </source>
</evidence>